<evidence type="ECO:0000259" key="4">
    <source>
        <dbReference type="Pfam" id="PF00155"/>
    </source>
</evidence>
<dbReference type="InterPro" id="IPR050881">
    <property type="entry name" value="LL-DAP_aminotransferase"/>
</dbReference>
<reference evidence="5 6" key="1">
    <citation type="submission" date="2022-03" db="EMBL/GenBank/DDBJ databases">
        <title>Novel taxa within the pig intestine.</title>
        <authorList>
            <person name="Wylensek D."/>
            <person name="Bishof K."/>
            <person name="Afrizal A."/>
            <person name="Clavel T."/>
        </authorList>
    </citation>
    <scope>NUCLEOTIDE SEQUENCE [LARGE SCALE GENOMIC DNA]</scope>
    <source>
        <strain evidence="5 6">CLA-KB-P133</strain>
    </source>
</reference>
<accession>A0AB35U6X6</accession>
<comment type="cofactor">
    <cofactor evidence="1">
        <name>pyridoxal 5'-phosphate</name>
        <dbReference type="ChEBI" id="CHEBI:597326"/>
    </cofactor>
</comment>
<dbReference type="GO" id="GO:0030170">
    <property type="term" value="F:pyridoxal phosphate binding"/>
    <property type="evidence" value="ECO:0007669"/>
    <property type="project" value="InterPro"/>
</dbReference>
<name>A0AB35U6X6_9FIRM</name>
<evidence type="ECO:0000256" key="2">
    <source>
        <dbReference type="ARBA" id="ARBA00022576"/>
    </source>
</evidence>
<dbReference type="Gene3D" id="3.90.1150.10">
    <property type="entry name" value="Aspartate Aminotransferase, domain 1"/>
    <property type="match status" value="1"/>
</dbReference>
<dbReference type="InterPro" id="IPR004839">
    <property type="entry name" value="Aminotransferase_I/II_large"/>
</dbReference>
<evidence type="ECO:0000313" key="5">
    <source>
        <dbReference type="EMBL" id="MDX8420337.1"/>
    </source>
</evidence>
<dbReference type="SUPFAM" id="SSF53383">
    <property type="entry name" value="PLP-dependent transferases"/>
    <property type="match status" value="1"/>
</dbReference>
<dbReference type="Gene3D" id="3.40.640.10">
    <property type="entry name" value="Type I PLP-dependent aspartate aminotransferase-like (Major domain)"/>
    <property type="match status" value="1"/>
</dbReference>
<dbReference type="AlphaFoldDB" id="A0AB35U6X6"/>
<evidence type="ECO:0000256" key="3">
    <source>
        <dbReference type="ARBA" id="ARBA00022679"/>
    </source>
</evidence>
<dbReference type="EMBL" id="JALBUR010000032">
    <property type="protein sequence ID" value="MDX8420337.1"/>
    <property type="molecule type" value="Genomic_DNA"/>
</dbReference>
<keyword evidence="6" id="KW-1185">Reference proteome</keyword>
<protein>
    <submittedName>
        <fullName evidence="5">Aminotransferase class I/II-fold pyridoxal phosphate-dependent enzyme</fullName>
    </submittedName>
</protein>
<keyword evidence="3" id="KW-0808">Transferase</keyword>
<dbReference type="CDD" id="cd00609">
    <property type="entry name" value="AAT_like"/>
    <property type="match status" value="1"/>
</dbReference>
<feature type="domain" description="Aminotransferase class I/classII large" evidence="4">
    <location>
        <begin position="34"/>
        <end position="380"/>
    </location>
</feature>
<organism evidence="5 6">
    <name type="scientific">Grylomicrobium aquisgranensis</name>
    <dbReference type="NCBI Taxonomy" id="2926318"/>
    <lineage>
        <taxon>Bacteria</taxon>
        <taxon>Bacillati</taxon>
        <taxon>Bacillota</taxon>
        <taxon>Erysipelotrichia</taxon>
        <taxon>Erysipelotrichales</taxon>
        <taxon>Erysipelotrichaceae</taxon>
        <taxon>Grylomicrobium</taxon>
    </lineage>
</organism>
<dbReference type="GO" id="GO:0008483">
    <property type="term" value="F:transaminase activity"/>
    <property type="evidence" value="ECO:0007669"/>
    <property type="project" value="UniProtKB-KW"/>
</dbReference>
<dbReference type="Pfam" id="PF00155">
    <property type="entry name" value="Aminotran_1_2"/>
    <property type="match status" value="1"/>
</dbReference>
<dbReference type="PANTHER" id="PTHR42832:SF3">
    <property type="entry name" value="L-GLUTAMINE--4-(METHYLSULFANYL)-2-OXOBUTANOATE AMINOTRANSFERASE"/>
    <property type="match status" value="1"/>
</dbReference>
<evidence type="ECO:0000313" key="6">
    <source>
        <dbReference type="Proteomes" id="UP001286174"/>
    </source>
</evidence>
<dbReference type="RefSeq" id="WP_370596499.1">
    <property type="nucleotide sequence ID" value="NZ_JALBUR010000032.1"/>
</dbReference>
<comment type="caution">
    <text evidence="5">The sequence shown here is derived from an EMBL/GenBank/DDBJ whole genome shotgun (WGS) entry which is preliminary data.</text>
</comment>
<proteinExistence type="predicted"/>
<dbReference type="InterPro" id="IPR015421">
    <property type="entry name" value="PyrdxlP-dep_Trfase_major"/>
</dbReference>
<dbReference type="PANTHER" id="PTHR42832">
    <property type="entry name" value="AMINO ACID AMINOTRANSFERASE"/>
    <property type="match status" value="1"/>
</dbReference>
<dbReference type="InterPro" id="IPR015422">
    <property type="entry name" value="PyrdxlP-dep_Trfase_small"/>
</dbReference>
<keyword evidence="2 5" id="KW-0032">Aminotransferase</keyword>
<dbReference type="InterPro" id="IPR015424">
    <property type="entry name" value="PyrdxlP-dep_Trfase"/>
</dbReference>
<evidence type="ECO:0000256" key="1">
    <source>
        <dbReference type="ARBA" id="ARBA00001933"/>
    </source>
</evidence>
<sequence length="389" mass="43592">MNFSKRMERFPDEIFASLNEKTIALQKQGRTLYNMFVGTPDFETPKHIRDALCEATKDPANWKYTLRDCDELVQAVIHYYHKRFHVDLTPDMIASCPGSQEGMAHIGMVLADEGDTCILPTPCYPAFITCANMAGLTPFYYPMTKETNFLPDVSTIPDDVADRAKFMIVSLPSNPTGSIGNDENYMEIIAWAKKHNVLIIHDNAYSDIIFDGIEGKSFLQYSGAIENGVEFFSLSKSFDVTGARLSFLVGNPEVVQMFKKLRSQYDFGMFMPLQKAAIAALEGPLDMVEEQKHKYQERRDALCGGLRSIGWDVPDSKGTMFVWAPIPSWYKSSMQFCLDLMDKSGVICTPGSSFGPLGEGYVRFALVLPPEKIKKAVQAIQDCGILNHD</sequence>
<dbReference type="Proteomes" id="UP001286174">
    <property type="component" value="Unassembled WGS sequence"/>
</dbReference>
<gene>
    <name evidence="5" type="ORF">MOZ60_09595</name>
</gene>